<keyword evidence="1" id="KW-0812">Transmembrane</keyword>
<feature type="transmembrane region" description="Helical" evidence="1">
    <location>
        <begin position="131"/>
        <end position="151"/>
    </location>
</feature>
<dbReference type="AlphaFoldDB" id="A0A1T5JA53"/>
<name>A0A1T5JA53_9GAMM</name>
<proteinExistence type="predicted"/>
<dbReference type="PANTHER" id="PTHR41795:SF1">
    <property type="entry name" value="EXOPOLYSACCHARIDE SYNTHESIS PROTEIN"/>
    <property type="match status" value="1"/>
</dbReference>
<feature type="transmembrane region" description="Helical" evidence="1">
    <location>
        <begin position="39"/>
        <end position="63"/>
    </location>
</feature>
<keyword evidence="3" id="KW-1185">Reference proteome</keyword>
<protein>
    <submittedName>
        <fullName evidence="2">Uncharacterized conserved protein</fullName>
    </submittedName>
</protein>
<dbReference type="STRING" id="428993.SAMN06296058_0642"/>
<dbReference type="PANTHER" id="PTHR41795">
    <property type="entry name" value="EXOPOLYSACCHARIDE SYNTHESIS PROTEIN"/>
    <property type="match status" value="1"/>
</dbReference>
<dbReference type="OrthoDB" id="5966050at2"/>
<dbReference type="Proteomes" id="UP000190341">
    <property type="component" value="Unassembled WGS sequence"/>
</dbReference>
<sequence>MPRPEADAGASDHVHIGARALLDDFALGDPSQILRLGDLLSGFGQSAFGMLLLLAVLPAFIPIPGVGGAIGGPLVILVGSQLLLGLSQLWLPGFLARRGPHRSAVITFRTLVSPWLKRLEKLIKPRLHGVLDHRIALCFTGLLLVVLGILLALPIPFTNYVFGVLLLLFALALLERDGVLMLIAWTAGVAAIIVFGLLSGELVSAANALIHHWFG</sequence>
<keyword evidence="1" id="KW-0472">Membrane</keyword>
<reference evidence="2 3" key="1">
    <citation type="submission" date="2017-02" db="EMBL/GenBank/DDBJ databases">
        <authorList>
            <person name="Peterson S.W."/>
        </authorList>
    </citation>
    <scope>NUCLEOTIDE SEQUENCE [LARGE SCALE GENOMIC DNA]</scope>
    <source>
        <strain evidence="2 3">P15</strain>
    </source>
</reference>
<dbReference type="PIRSF" id="PIRSF033239">
    <property type="entry name" value="ExoD"/>
    <property type="match status" value="1"/>
</dbReference>
<organism evidence="2 3">
    <name type="scientific">Pseudoxanthomonas indica</name>
    <dbReference type="NCBI Taxonomy" id="428993"/>
    <lineage>
        <taxon>Bacteria</taxon>
        <taxon>Pseudomonadati</taxon>
        <taxon>Pseudomonadota</taxon>
        <taxon>Gammaproteobacteria</taxon>
        <taxon>Lysobacterales</taxon>
        <taxon>Lysobacteraceae</taxon>
        <taxon>Pseudoxanthomonas</taxon>
    </lineage>
</organism>
<dbReference type="EMBL" id="FUZV01000001">
    <property type="protein sequence ID" value="SKC48152.1"/>
    <property type="molecule type" value="Genomic_DNA"/>
</dbReference>
<gene>
    <name evidence="2" type="ORF">SAMN06296058_0642</name>
</gene>
<accession>A0A1T5JA53</accession>
<feature type="transmembrane region" description="Helical" evidence="1">
    <location>
        <begin position="179"/>
        <end position="198"/>
    </location>
</feature>
<dbReference type="Pfam" id="PF06055">
    <property type="entry name" value="ExoD"/>
    <property type="match status" value="1"/>
</dbReference>
<keyword evidence="1" id="KW-1133">Transmembrane helix</keyword>
<evidence type="ECO:0000313" key="3">
    <source>
        <dbReference type="Proteomes" id="UP000190341"/>
    </source>
</evidence>
<evidence type="ECO:0000313" key="2">
    <source>
        <dbReference type="EMBL" id="SKC48152.1"/>
    </source>
</evidence>
<dbReference type="RefSeq" id="WP_079723022.1">
    <property type="nucleotide sequence ID" value="NZ_BMCL01000003.1"/>
</dbReference>
<dbReference type="InterPro" id="IPR010331">
    <property type="entry name" value="ExoD"/>
</dbReference>
<evidence type="ECO:0000256" key="1">
    <source>
        <dbReference type="SAM" id="Phobius"/>
    </source>
</evidence>
<feature type="transmembrane region" description="Helical" evidence="1">
    <location>
        <begin position="69"/>
        <end position="91"/>
    </location>
</feature>